<dbReference type="InterPro" id="IPR050410">
    <property type="entry name" value="CCR4/nocturin_mRNA_transcr"/>
</dbReference>
<dbReference type="InterPro" id="IPR036116">
    <property type="entry name" value="FN3_sf"/>
</dbReference>
<evidence type="ECO:0000313" key="3">
    <source>
        <dbReference type="EMBL" id="PRD45504.1"/>
    </source>
</evidence>
<dbReference type="GO" id="GO:0000175">
    <property type="term" value="F:3'-5'-RNA exonuclease activity"/>
    <property type="evidence" value="ECO:0007669"/>
    <property type="project" value="TreeGrafter"/>
</dbReference>
<dbReference type="PANTHER" id="PTHR12121:SF36">
    <property type="entry name" value="ENDONUCLEASE_EXONUCLEASE_PHOSPHATASE DOMAIN-CONTAINING PROTEIN"/>
    <property type="match status" value="1"/>
</dbReference>
<comment type="caution">
    <text evidence="3">The sequence shown here is derived from an EMBL/GenBank/DDBJ whole genome shotgun (WGS) entry which is preliminary data.</text>
</comment>
<accession>A0A2S9IY97</accession>
<proteinExistence type="predicted"/>
<evidence type="ECO:0000313" key="4">
    <source>
        <dbReference type="Proteomes" id="UP000239711"/>
    </source>
</evidence>
<feature type="domain" description="Endonuclease/exonuclease/phosphatase" evidence="2">
    <location>
        <begin position="127"/>
        <end position="391"/>
    </location>
</feature>
<organism evidence="3 4">
    <name type="scientific">Sphingobacterium haloxyli</name>
    <dbReference type="NCBI Taxonomy" id="2100533"/>
    <lineage>
        <taxon>Bacteria</taxon>
        <taxon>Pseudomonadati</taxon>
        <taxon>Bacteroidota</taxon>
        <taxon>Sphingobacteriia</taxon>
        <taxon>Sphingobacteriales</taxon>
        <taxon>Sphingobacteriaceae</taxon>
        <taxon>Sphingobacterium</taxon>
    </lineage>
</organism>
<dbReference type="InterPro" id="IPR013783">
    <property type="entry name" value="Ig-like_fold"/>
</dbReference>
<dbReference type="InterPro" id="IPR005135">
    <property type="entry name" value="Endo/exonuclease/phosphatase"/>
</dbReference>
<keyword evidence="1" id="KW-0732">Signal</keyword>
<dbReference type="PROSITE" id="PS51257">
    <property type="entry name" value="PROKAR_LIPOPROTEIN"/>
    <property type="match status" value="1"/>
</dbReference>
<name>A0A2S9IY97_9SPHI</name>
<dbReference type="OrthoDB" id="4013874at2"/>
<evidence type="ECO:0000259" key="2">
    <source>
        <dbReference type="Pfam" id="PF03372"/>
    </source>
</evidence>
<dbReference type="EMBL" id="PVBQ01000020">
    <property type="protein sequence ID" value="PRD45504.1"/>
    <property type="molecule type" value="Genomic_DNA"/>
</dbReference>
<dbReference type="Proteomes" id="UP000239711">
    <property type="component" value="Unassembled WGS sequence"/>
</dbReference>
<dbReference type="PANTHER" id="PTHR12121">
    <property type="entry name" value="CARBON CATABOLITE REPRESSOR PROTEIN 4"/>
    <property type="match status" value="1"/>
</dbReference>
<evidence type="ECO:0000256" key="1">
    <source>
        <dbReference type="SAM" id="SignalP"/>
    </source>
</evidence>
<feature type="signal peptide" evidence="1">
    <location>
        <begin position="1"/>
        <end position="23"/>
    </location>
</feature>
<dbReference type="Pfam" id="PF03372">
    <property type="entry name" value="Exo_endo_phos"/>
    <property type="match status" value="1"/>
</dbReference>
<sequence>MKTIRISHLFLLFGILIISCSKAQQTDEIKESTEDGPEITEVKRYLHRVILSWSAVNGSSRYEIRYAKNSSMEKAVVLKSGMTFLEVGGLDANQAYYWQTRAEINGGWTDWSPAKQAGTASYATSVATYNILGAEHDANIEPDFAWHLRRDAVRNIILQRNNNPDIIGVQEARVQIGELVNLLKQDYHVHVSARSLSPQAIFWKPEKFELIGFNDDIDIFGPSISGYTNQRYVTQVRLRELNTGTELLVYNLHIPSGSNADRQQIRGTAARNIVAHAKAQITRFKIPVILLGDFNNYPETVIDGLPSSPMVIKGNGFQDVFDIADNRVNADYGTTVNRVTSGARRGENGSMRVDYIFVYPSDQIAVTQQATIINFEGSSSTLLERPIPSDHHPVRAVLHLSY</sequence>
<dbReference type="AlphaFoldDB" id="A0A2S9IY97"/>
<dbReference type="Gene3D" id="3.60.10.10">
    <property type="entry name" value="Endonuclease/exonuclease/phosphatase"/>
    <property type="match status" value="1"/>
</dbReference>
<reference evidence="3 4" key="1">
    <citation type="submission" date="2018-02" db="EMBL/GenBank/DDBJ databases">
        <title>The draft genome of Sphingobacterium sp. 5JN-11.</title>
        <authorList>
            <person name="Liu L."/>
            <person name="Li L."/>
            <person name="Liang L."/>
            <person name="Zhang X."/>
            <person name="Wang T."/>
        </authorList>
    </citation>
    <scope>NUCLEOTIDE SEQUENCE [LARGE SCALE GENOMIC DNA]</scope>
    <source>
        <strain evidence="3 4">5JN-11</strain>
    </source>
</reference>
<dbReference type="SUPFAM" id="SSF49265">
    <property type="entry name" value="Fibronectin type III"/>
    <property type="match status" value="1"/>
</dbReference>
<dbReference type="RefSeq" id="WP_105718428.1">
    <property type="nucleotide sequence ID" value="NZ_PVBQ01000020.1"/>
</dbReference>
<feature type="chain" id="PRO_5015436659" description="Endonuclease/exonuclease/phosphatase domain-containing protein" evidence="1">
    <location>
        <begin position="24"/>
        <end position="402"/>
    </location>
</feature>
<dbReference type="SUPFAM" id="SSF56219">
    <property type="entry name" value="DNase I-like"/>
    <property type="match status" value="1"/>
</dbReference>
<keyword evidence="4" id="KW-1185">Reference proteome</keyword>
<dbReference type="Gene3D" id="2.60.40.10">
    <property type="entry name" value="Immunoglobulins"/>
    <property type="match status" value="1"/>
</dbReference>
<dbReference type="InterPro" id="IPR036691">
    <property type="entry name" value="Endo/exonu/phosph_ase_sf"/>
</dbReference>
<gene>
    <name evidence="3" type="ORF">C5745_18105</name>
</gene>
<protein>
    <recommendedName>
        <fullName evidence="2">Endonuclease/exonuclease/phosphatase domain-containing protein</fullName>
    </recommendedName>
</protein>